<proteinExistence type="predicted"/>
<dbReference type="PROSITE" id="PS50188">
    <property type="entry name" value="B302_SPRY"/>
    <property type="match status" value="1"/>
</dbReference>
<dbReference type="SUPFAM" id="SSF49899">
    <property type="entry name" value="Concanavalin A-like lectins/glucanases"/>
    <property type="match status" value="1"/>
</dbReference>
<dbReference type="InterPro" id="IPR001870">
    <property type="entry name" value="B30.2/SPRY"/>
</dbReference>
<dbReference type="GO" id="GO:0030246">
    <property type="term" value="F:carbohydrate binding"/>
    <property type="evidence" value="ECO:0007669"/>
    <property type="project" value="UniProtKB-KW"/>
</dbReference>
<dbReference type="Gene3D" id="2.60.120.920">
    <property type="match status" value="1"/>
</dbReference>
<comment type="caution">
    <text evidence="3">The sequence shown here is derived from an EMBL/GenBank/DDBJ whole genome shotgun (WGS) entry which is preliminary data.</text>
</comment>
<dbReference type="InterPro" id="IPR011990">
    <property type="entry name" value="TPR-like_helical_dom_sf"/>
</dbReference>
<accession>A0A397TVT1</accession>
<dbReference type="PANTHER" id="PTHR12864">
    <property type="entry name" value="RAN BINDING PROTEIN 9-RELATED"/>
    <property type="match status" value="1"/>
</dbReference>
<sequence length="368" mass="42355">MDLPTAWKLDDKSSYLSVDESGLRVDNKGFSEGGAIRTNHPIPPQCKLFYFEVDIIDEGKNKWIVIGFAKKRLDYGSWGYHGDDGDLYCFPERGNPYGPSFSTGDTIGCCLNFRNNTVFYTKNGINLGIAFRSLKGTLYPCVGLWSKGGSIEVNFGSRKFKFAETTGDDIDDKLLKNKWIDAFNMCINTMKIYTIEDLENFLEINQYTALKFRVKFNFTMGRYDDAIVDLTKLVDIELSDNVDELLKKQLIEAFNMCNNAANTYTLEDLENSLKINQDSTLKFRVKFNFIMGRYKDAIIDLTKLLDIEPYNKLVLGYRGEAYYLMERYKEAIIDLTNLLYIEPNNKFALRYRGEAYYLTENIGKQLSI</sequence>
<name>A0A397TVT1_9GLOM</name>
<keyword evidence="1" id="KW-0802">TPR repeat</keyword>
<protein>
    <submittedName>
        <fullName evidence="3">Concanavalin A-like lectin/glucanase domain-containing protein</fullName>
    </submittedName>
</protein>
<dbReference type="SUPFAM" id="SSF48452">
    <property type="entry name" value="TPR-like"/>
    <property type="match status" value="1"/>
</dbReference>
<dbReference type="InterPro" id="IPR043136">
    <property type="entry name" value="B30.2/SPRY_sf"/>
</dbReference>
<evidence type="ECO:0000313" key="3">
    <source>
        <dbReference type="EMBL" id="RIB01954.1"/>
    </source>
</evidence>
<dbReference type="Pfam" id="PF00622">
    <property type="entry name" value="SPRY"/>
    <property type="match status" value="1"/>
</dbReference>
<dbReference type="PROSITE" id="PS50005">
    <property type="entry name" value="TPR"/>
    <property type="match status" value="1"/>
</dbReference>
<feature type="repeat" description="TPR" evidence="1">
    <location>
        <begin position="312"/>
        <end position="345"/>
    </location>
</feature>
<feature type="domain" description="B30.2/SPRY" evidence="2">
    <location>
        <begin position="1"/>
        <end position="160"/>
    </location>
</feature>
<evidence type="ECO:0000256" key="1">
    <source>
        <dbReference type="PROSITE-ProRule" id="PRU00339"/>
    </source>
</evidence>
<dbReference type="OrthoDB" id="25503at2759"/>
<dbReference type="InterPro" id="IPR050618">
    <property type="entry name" value="Ubq-SigPath_Reg"/>
</dbReference>
<dbReference type="AlphaFoldDB" id="A0A397TVT1"/>
<organism evidence="3 4">
    <name type="scientific">Gigaspora rosea</name>
    <dbReference type="NCBI Taxonomy" id="44941"/>
    <lineage>
        <taxon>Eukaryota</taxon>
        <taxon>Fungi</taxon>
        <taxon>Fungi incertae sedis</taxon>
        <taxon>Mucoromycota</taxon>
        <taxon>Glomeromycotina</taxon>
        <taxon>Glomeromycetes</taxon>
        <taxon>Diversisporales</taxon>
        <taxon>Gigasporaceae</taxon>
        <taxon>Gigaspora</taxon>
    </lineage>
</organism>
<dbReference type="Gene3D" id="1.25.40.10">
    <property type="entry name" value="Tetratricopeptide repeat domain"/>
    <property type="match status" value="1"/>
</dbReference>
<dbReference type="SMART" id="SM00028">
    <property type="entry name" value="TPR"/>
    <property type="match status" value="3"/>
</dbReference>
<evidence type="ECO:0000259" key="2">
    <source>
        <dbReference type="PROSITE" id="PS50188"/>
    </source>
</evidence>
<keyword evidence="4" id="KW-1185">Reference proteome</keyword>
<dbReference type="EMBL" id="QKWP01002868">
    <property type="protein sequence ID" value="RIB01954.1"/>
    <property type="molecule type" value="Genomic_DNA"/>
</dbReference>
<dbReference type="InterPro" id="IPR003877">
    <property type="entry name" value="SPRY_dom"/>
</dbReference>
<dbReference type="Proteomes" id="UP000266673">
    <property type="component" value="Unassembled WGS sequence"/>
</dbReference>
<keyword evidence="3" id="KW-0430">Lectin</keyword>
<dbReference type="SMART" id="SM00449">
    <property type="entry name" value="SPRY"/>
    <property type="match status" value="1"/>
</dbReference>
<dbReference type="InterPro" id="IPR013320">
    <property type="entry name" value="ConA-like_dom_sf"/>
</dbReference>
<gene>
    <name evidence="3" type="ORF">C2G38_2229183</name>
</gene>
<evidence type="ECO:0000313" key="4">
    <source>
        <dbReference type="Proteomes" id="UP000266673"/>
    </source>
</evidence>
<reference evidence="3 4" key="1">
    <citation type="submission" date="2018-06" db="EMBL/GenBank/DDBJ databases">
        <title>Comparative genomics reveals the genomic features of Rhizophagus irregularis, R. cerebriforme, R. diaphanum and Gigaspora rosea, and their symbiotic lifestyle signature.</title>
        <authorList>
            <person name="Morin E."/>
            <person name="San Clemente H."/>
            <person name="Chen E.C.H."/>
            <person name="De La Providencia I."/>
            <person name="Hainaut M."/>
            <person name="Kuo A."/>
            <person name="Kohler A."/>
            <person name="Murat C."/>
            <person name="Tang N."/>
            <person name="Roy S."/>
            <person name="Loubradou J."/>
            <person name="Henrissat B."/>
            <person name="Grigoriev I.V."/>
            <person name="Corradi N."/>
            <person name="Roux C."/>
            <person name="Martin F.M."/>
        </authorList>
    </citation>
    <scope>NUCLEOTIDE SEQUENCE [LARGE SCALE GENOMIC DNA]</scope>
    <source>
        <strain evidence="3 4">DAOM 194757</strain>
    </source>
</reference>
<dbReference type="InterPro" id="IPR019734">
    <property type="entry name" value="TPR_rpt"/>
</dbReference>